<feature type="binding site" evidence="5">
    <location>
        <position position="274"/>
    </location>
    <ligand>
        <name>isopentenyl diphosphate</name>
        <dbReference type="ChEBI" id="CHEBI:128769"/>
    </ligand>
</feature>
<protein>
    <recommendedName>
        <fullName evidence="5">4-hydroxy-3-methylbut-2-enyl diphosphate reductase</fullName>
        <shortName evidence="5">HMBPP reductase</shortName>
        <ecNumber evidence="5">1.17.7.4</ecNumber>
    </recommendedName>
</protein>
<keyword evidence="5" id="KW-0414">Isoprene biosynthesis</keyword>
<dbReference type="GO" id="GO:0016114">
    <property type="term" value="P:terpenoid biosynthetic process"/>
    <property type="evidence" value="ECO:0007669"/>
    <property type="project" value="UniProtKB-UniRule"/>
</dbReference>
<comment type="pathway">
    <text evidence="5">Isoprenoid biosynthesis; isopentenyl diphosphate biosynthesis via DXP pathway; isopentenyl diphosphate from 1-deoxy-D-xylulose 5-phosphate: step 6/6.</text>
</comment>
<proteinExistence type="inferred from homology"/>
<feature type="binding site" evidence="5">
    <location>
        <position position="81"/>
    </location>
    <ligand>
        <name>(2E)-4-hydroxy-3-methylbut-2-enyl diphosphate</name>
        <dbReference type="ChEBI" id="CHEBI:128753"/>
    </ligand>
</feature>
<dbReference type="SUPFAM" id="SSF51412">
    <property type="entry name" value="Inosine monophosphate dehydrogenase (IMPDH)"/>
    <property type="match status" value="1"/>
</dbReference>
<dbReference type="GO" id="GO:0046872">
    <property type="term" value="F:metal ion binding"/>
    <property type="evidence" value="ECO:0007669"/>
    <property type="project" value="UniProtKB-KW"/>
</dbReference>
<dbReference type="NCBIfam" id="TIGR00216">
    <property type="entry name" value="ispH_lytB"/>
    <property type="match status" value="1"/>
</dbReference>
<feature type="active site" description="Proton donor" evidence="5">
    <location>
        <position position="133"/>
    </location>
</feature>
<comment type="function">
    <text evidence="5">Catalyzes the conversion of 1-hydroxy-2-methyl-2-(E)-butenyl 4-diphosphate (HMBPP) into a mixture of isopentenyl diphosphate (IPP) and dimethylallyl diphosphate (DMAPP). Acts in the terminal step of the DOXP/MEP pathway for isoprenoid precursor biosynthesis.</text>
</comment>
<comment type="caution">
    <text evidence="5">Lacks conserved residue(s) required for the propagation of feature annotation.</text>
</comment>
<evidence type="ECO:0000256" key="5">
    <source>
        <dbReference type="HAMAP-Rule" id="MF_00191"/>
    </source>
</evidence>
<dbReference type="PANTHER" id="PTHR30426">
    <property type="entry name" value="4-HYDROXY-3-METHYLBUT-2-ENYL DIPHOSPHATE REDUCTASE"/>
    <property type="match status" value="1"/>
</dbReference>
<dbReference type="Gene3D" id="3.40.50.11270">
    <property type="match status" value="1"/>
</dbReference>
<keyword evidence="3 5" id="KW-0408">Iron</keyword>
<dbReference type="EMBL" id="AP019377">
    <property type="protein sequence ID" value="BBH94098.1"/>
    <property type="molecule type" value="Genomic_DNA"/>
</dbReference>
<feature type="binding site" evidence="5">
    <location>
        <position position="81"/>
    </location>
    <ligand>
        <name>dimethylallyl diphosphate</name>
        <dbReference type="ChEBI" id="CHEBI:57623"/>
    </ligand>
</feature>
<evidence type="ECO:0000256" key="1">
    <source>
        <dbReference type="ARBA" id="ARBA00022485"/>
    </source>
</evidence>
<feature type="binding site" evidence="5">
    <location>
        <position position="131"/>
    </location>
    <ligand>
        <name>(2E)-4-hydroxy-3-methylbut-2-enyl diphosphate</name>
        <dbReference type="ChEBI" id="CHEBI:128753"/>
    </ligand>
</feature>
<dbReference type="HAMAP" id="MF_00191">
    <property type="entry name" value="IspH"/>
    <property type="match status" value="1"/>
</dbReference>
<feature type="binding site" evidence="5">
    <location>
        <position position="231"/>
    </location>
    <ligand>
        <name>isopentenyl diphosphate</name>
        <dbReference type="ChEBI" id="CHEBI:128769"/>
    </ligand>
</feature>
<evidence type="ECO:0000256" key="3">
    <source>
        <dbReference type="ARBA" id="ARBA00023004"/>
    </source>
</evidence>
<feature type="binding site" evidence="5">
    <location>
        <position position="274"/>
    </location>
    <ligand>
        <name>(2E)-4-hydroxy-3-methylbut-2-enyl diphosphate</name>
        <dbReference type="ChEBI" id="CHEBI:128753"/>
    </ligand>
</feature>
<accession>A0A455T2F6</accession>
<dbReference type="GO" id="GO:0051539">
    <property type="term" value="F:4 iron, 4 sulfur cluster binding"/>
    <property type="evidence" value="ECO:0007669"/>
    <property type="project" value="UniProtKB-UniRule"/>
</dbReference>
<feature type="binding site" evidence="5">
    <location>
        <position position="131"/>
    </location>
    <ligand>
        <name>dimethylallyl diphosphate</name>
        <dbReference type="ChEBI" id="CHEBI:57623"/>
    </ligand>
</feature>
<name>A0A455T2F6_9CHLR</name>
<feature type="binding site" evidence="5">
    <location>
        <position position="43"/>
    </location>
    <ligand>
        <name>isopentenyl diphosphate</name>
        <dbReference type="ChEBI" id="CHEBI:128769"/>
    </ligand>
</feature>
<comment type="catalytic activity">
    <reaction evidence="5">
        <text>isopentenyl diphosphate + 2 oxidized [2Fe-2S]-[ferredoxin] + H2O = (2E)-4-hydroxy-3-methylbut-2-enyl diphosphate + 2 reduced [2Fe-2S]-[ferredoxin] + 2 H(+)</text>
        <dbReference type="Rhea" id="RHEA:24488"/>
        <dbReference type="Rhea" id="RHEA-COMP:10000"/>
        <dbReference type="Rhea" id="RHEA-COMP:10001"/>
        <dbReference type="ChEBI" id="CHEBI:15377"/>
        <dbReference type="ChEBI" id="CHEBI:15378"/>
        <dbReference type="ChEBI" id="CHEBI:33737"/>
        <dbReference type="ChEBI" id="CHEBI:33738"/>
        <dbReference type="ChEBI" id="CHEBI:128753"/>
        <dbReference type="ChEBI" id="CHEBI:128769"/>
        <dbReference type="EC" id="1.17.7.4"/>
    </reaction>
</comment>
<feature type="binding site" evidence="5">
    <location>
        <position position="43"/>
    </location>
    <ligand>
        <name>dimethylallyl diphosphate</name>
        <dbReference type="ChEBI" id="CHEBI:57623"/>
    </ligand>
</feature>
<dbReference type="GO" id="GO:0050992">
    <property type="term" value="P:dimethylallyl diphosphate biosynthetic process"/>
    <property type="evidence" value="ECO:0007669"/>
    <property type="project" value="UniProtKB-UniRule"/>
</dbReference>
<dbReference type="InterPro" id="IPR003451">
    <property type="entry name" value="LytB/IspH"/>
</dbReference>
<feature type="binding site" evidence="5">
    <location>
        <position position="229"/>
    </location>
    <ligand>
        <name>dimethylallyl diphosphate</name>
        <dbReference type="ChEBI" id="CHEBI:57623"/>
    </ligand>
</feature>
<dbReference type="GO" id="GO:0019288">
    <property type="term" value="P:isopentenyl diphosphate biosynthetic process, methylerythritol 4-phosphate pathway"/>
    <property type="evidence" value="ECO:0007669"/>
    <property type="project" value="UniProtKB-UniRule"/>
</dbReference>
<dbReference type="GO" id="GO:0051745">
    <property type="term" value="F:4-hydroxy-3-methylbut-2-enyl diphosphate reductase activity"/>
    <property type="evidence" value="ECO:0007669"/>
    <property type="project" value="UniProtKB-UniRule"/>
</dbReference>
<keyword evidence="2 5" id="KW-0479">Metal-binding</keyword>
<gene>
    <name evidence="5 6" type="primary">ispH</name>
    <name evidence="6" type="ORF">KTA_22970</name>
</gene>
<feature type="binding site" evidence="5">
    <location>
        <position position="231"/>
    </location>
    <ligand>
        <name>(2E)-4-hydroxy-3-methylbut-2-enyl diphosphate</name>
        <dbReference type="ChEBI" id="CHEBI:128753"/>
    </ligand>
</feature>
<dbReference type="PANTHER" id="PTHR30426:SF0">
    <property type="entry name" value="4-HYDROXY-3-METHYLBUT-2-ENYL DIPHOSPHATE REDUCTASE"/>
    <property type="match status" value="1"/>
</dbReference>
<feature type="binding site" evidence="5">
    <location>
        <position position="81"/>
    </location>
    <ligand>
        <name>isopentenyl diphosphate</name>
        <dbReference type="ChEBI" id="CHEBI:128769"/>
    </ligand>
</feature>
<feature type="binding site" evidence="5">
    <location>
        <position position="274"/>
    </location>
    <ligand>
        <name>dimethylallyl diphosphate</name>
        <dbReference type="ChEBI" id="CHEBI:57623"/>
    </ligand>
</feature>
<organism evidence="6">
    <name type="scientific">Thermogemmatispora argillosa</name>
    <dbReference type="NCBI Taxonomy" id="2045280"/>
    <lineage>
        <taxon>Bacteria</taxon>
        <taxon>Bacillati</taxon>
        <taxon>Chloroflexota</taxon>
        <taxon>Ktedonobacteria</taxon>
        <taxon>Thermogemmatisporales</taxon>
        <taxon>Thermogemmatisporaceae</taxon>
        <taxon>Thermogemmatispora</taxon>
    </lineage>
</organism>
<feature type="binding site" evidence="5">
    <location>
        <position position="103"/>
    </location>
    <ligand>
        <name>[4Fe-4S] cluster</name>
        <dbReference type="ChEBI" id="CHEBI:49883"/>
    </ligand>
</feature>
<sequence length="294" mass="32618">MEVIKISPRGYCYGVVDALQIARRAAKDPTLPRPIHIIGQIVHNRHAIEELTALGIITLDGPNRAAILEQVKEGTVIFTAHGVSPLVKERARERGLYCIDATCPDVTKTHELVRELVAEGYYILYIGKKGHPEPEGVMGEVPGHISLIENEADVDALQLTPEQEKKLAISTQTTLSQWDTQRIVNYIKARYPHVKVYIDICAATQLRQEAVVRQAKGADLTIVVGDPRSNNTNRLVQVSEELAGVPAVRIEDLSELKLEWLKGKKRVAVTAGASTPSQITREVIRFLEQYEPEA</sequence>
<dbReference type="CDD" id="cd13944">
    <property type="entry name" value="lytB_ispH"/>
    <property type="match status" value="1"/>
</dbReference>
<dbReference type="UniPathway" id="UPA00059">
    <property type="reaction ID" value="UER00105"/>
</dbReference>
<feature type="binding site" evidence="5">
    <location>
        <position position="231"/>
    </location>
    <ligand>
        <name>dimethylallyl diphosphate</name>
        <dbReference type="ChEBI" id="CHEBI:57623"/>
    </ligand>
</feature>
<evidence type="ECO:0000256" key="2">
    <source>
        <dbReference type="ARBA" id="ARBA00022723"/>
    </source>
</evidence>
<dbReference type="Pfam" id="PF02401">
    <property type="entry name" value="LYTB"/>
    <property type="match status" value="1"/>
</dbReference>
<dbReference type="NCBIfam" id="NF002187">
    <property type="entry name" value="PRK01045.1-1"/>
    <property type="match status" value="1"/>
</dbReference>
<comment type="cofactor">
    <cofactor evidence="5">
        <name>[4Fe-4S] cluster</name>
        <dbReference type="ChEBI" id="CHEBI:49883"/>
    </cofactor>
    <text evidence="5">Binds 1 [4Fe-4S] cluster per subunit.</text>
</comment>
<evidence type="ECO:0000256" key="4">
    <source>
        <dbReference type="ARBA" id="ARBA00023014"/>
    </source>
</evidence>
<keyword evidence="5" id="KW-0560">Oxidoreductase</keyword>
<feature type="binding site" evidence="5">
    <location>
        <position position="201"/>
    </location>
    <ligand>
        <name>[4Fe-4S] cluster</name>
        <dbReference type="ChEBI" id="CHEBI:49883"/>
    </ligand>
</feature>
<keyword evidence="4 5" id="KW-0411">Iron-sulfur</keyword>
<feature type="binding site" evidence="5">
    <location>
        <position position="173"/>
    </location>
    <ligand>
        <name>(2E)-4-hydroxy-3-methylbut-2-enyl diphosphate</name>
        <dbReference type="ChEBI" id="CHEBI:128753"/>
    </ligand>
</feature>
<keyword evidence="1 5" id="KW-0004">4Fe-4S</keyword>
<dbReference type="AlphaFoldDB" id="A0A455T2F6"/>
<evidence type="ECO:0000313" key="6">
    <source>
        <dbReference type="EMBL" id="BBH94098.1"/>
    </source>
</evidence>
<comment type="similarity">
    <text evidence="5">Belongs to the IspH family.</text>
</comment>
<feature type="binding site" evidence="5">
    <location>
        <position position="229"/>
    </location>
    <ligand>
        <name>isopentenyl diphosphate</name>
        <dbReference type="ChEBI" id="CHEBI:128769"/>
    </ligand>
</feature>
<reference evidence="6" key="1">
    <citation type="submission" date="2018-12" db="EMBL/GenBank/DDBJ databases">
        <title>Novel natural products biosynthetic potential of the class Ktedonobacteria.</title>
        <authorList>
            <person name="Zheng Y."/>
            <person name="Saitou A."/>
            <person name="Wang C.M."/>
            <person name="Toyoda A."/>
            <person name="Minakuchi Y."/>
            <person name="Sekiguchi Y."/>
            <person name="Ueda K."/>
            <person name="Takano H."/>
            <person name="Sakai Y."/>
            <person name="Yokota A."/>
            <person name="Yabe S."/>
        </authorList>
    </citation>
    <scope>NUCLEOTIDE SEQUENCE</scope>
    <source>
        <strain evidence="6">A3-2</strain>
    </source>
</reference>
<dbReference type="UniPathway" id="UPA00056">
    <property type="reaction ID" value="UER00097"/>
</dbReference>
<comment type="pathway">
    <text evidence="5">Isoprenoid biosynthesis; dimethylallyl diphosphate biosynthesis; dimethylallyl diphosphate from (2E)-4-hydroxy-3-methylbutenyl diphosphate: step 1/1.</text>
</comment>
<feature type="binding site" evidence="5">
    <location>
        <position position="229"/>
    </location>
    <ligand>
        <name>(2E)-4-hydroxy-3-methylbut-2-enyl diphosphate</name>
        <dbReference type="ChEBI" id="CHEBI:128753"/>
    </ligand>
</feature>
<feature type="binding site" evidence="5">
    <location>
        <position position="12"/>
    </location>
    <ligand>
        <name>[4Fe-4S] cluster</name>
        <dbReference type="ChEBI" id="CHEBI:49883"/>
    </ligand>
</feature>
<feature type="binding site" evidence="5">
    <location>
        <position position="131"/>
    </location>
    <ligand>
        <name>isopentenyl diphosphate</name>
        <dbReference type="ChEBI" id="CHEBI:128769"/>
    </ligand>
</feature>
<dbReference type="EC" id="1.17.7.4" evidence="5"/>
<dbReference type="Gene3D" id="3.40.1010.20">
    <property type="entry name" value="4-hydroxy-3-methylbut-2-enyl diphosphate reductase, catalytic domain"/>
    <property type="match status" value="2"/>
</dbReference>
<comment type="catalytic activity">
    <reaction evidence="5">
        <text>dimethylallyl diphosphate + 2 oxidized [2Fe-2S]-[ferredoxin] + H2O = (2E)-4-hydroxy-3-methylbut-2-enyl diphosphate + 2 reduced [2Fe-2S]-[ferredoxin] + 2 H(+)</text>
        <dbReference type="Rhea" id="RHEA:24825"/>
        <dbReference type="Rhea" id="RHEA-COMP:10000"/>
        <dbReference type="Rhea" id="RHEA-COMP:10001"/>
        <dbReference type="ChEBI" id="CHEBI:15377"/>
        <dbReference type="ChEBI" id="CHEBI:15378"/>
        <dbReference type="ChEBI" id="CHEBI:33737"/>
        <dbReference type="ChEBI" id="CHEBI:33738"/>
        <dbReference type="ChEBI" id="CHEBI:57623"/>
        <dbReference type="ChEBI" id="CHEBI:128753"/>
        <dbReference type="EC" id="1.17.7.4"/>
    </reaction>
</comment>
<feature type="binding site" evidence="5">
    <location>
        <position position="43"/>
    </location>
    <ligand>
        <name>(2E)-4-hydroxy-3-methylbut-2-enyl diphosphate</name>
        <dbReference type="ChEBI" id="CHEBI:128753"/>
    </ligand>
</feature>